<dbReference type="GO" id="GO:0043190">
    <property type="term" value="C:ATP-binding cassette (ABC) transporter complex"/>
    <property type="evidence" value="ECO:0007669"/>
    <property type="project" value="InterPro"/>
</dbReference>
<dbReference type="PROSITE" id="PS51257">
    <property type="entry name" value="PROKAR_LIPOPROTEIN"/>
    <property type="match status" value="1"/>
</dbReference>
<keyword evidence="2" id="KW-0813">Transport</keyword>
<evidence type="ECO:0000256" key="2">
    <source>
        <dbReference type="ARBA" id="ARBA00022448"/>
    </source>
</evidence>
<feature type="domain" description="Solute-binding protein family 5" evidence="6">
    <location>
        <begin position="135"/>
        <end position="523"/>
    </location>
</feature>
<evidence type="ECO:0000313" key="8">
    <source>
        <dbReference type="Proteomes" id="UP001344888"/>
    </source>
</evidence>
<dbReference type="AlphaFoldDB" id="A0AAW9NS71"/>
<feature type="signal peptide" evidence="5">
    <location>
        <begin position="1"/>
        <end position="23"/>
    </location>
</feature>
<evidence type="ECO:0000256" key="3">
    <source>
        <dbReference type="ARBA" id="ARBA00022729"/>
    </source>
</evidence>
<dbReference type="PIRSF" id="PIRSF002741">
    <property type="entry name" value="MppA"/>
    <property type="match status" value="1"/>
</dbReference>
<dbReference type="EMBL" id="JARSFG010000014">
    <property type="protein sequence ID" value="MEC1178828.1"/>
    <property type="molecule type" value="Genomic_DNA"/>
</dbReference>
<dbReference type="GO" id="GO:1904680">
    <property type="term" value="F:peptide transmembrane transporter activity"/>
    <property type="evidence" value="ECO:0007669"/>
    <property type="project" value="TreeGrafter"/>
</dbReference>
<evidence type="ECO:0000313" key="7">
    <source>
        <dbReference type="EMBL" id="MEC1178828.1"/>
    </source>
</evidence>
<dbReference type="SUPFAM" id="SSF53850">
    <property type="entry name" value="Periplasmic binding protein-like II"/>
    <property type="match status" value="1"/>
</dbReference>
<dbReference type="PANTHER" id="PTHR30290:SF9">
    <property type="entry name" value="OLIGOPEPTIDE-BINDING PROTEIN APPA"/>
    <property type="match status" value="1"/>
</dbReference>
<comment type="similarity">
    <text evidence="1">Belongs to the bacterial solute-binding protein 5 family.</text>
</comment>
<dbReference type="InterPro" id="IPR039424">
    <property type="entry name" value="SBP_5"/>
</dbReference>
<dbReference type="Gene3D" id="3.40.190.10">
    <property type="entry name" value="Periplasmic binding protein-like II"/>
    <property type="match status" value="1"/>
</dbReference>
<dbReference type="Pfam" id="PF00496">
    <property type="entry name" value="SBP_bac_5"/>
    <property type="match status" value="1"/>
</dbReference>
<gene>
    <name evidence="7" type="ORF">P9B03_10065</name>
</gene>
<organism evidence="7 8">
    <name type="scientific">Metasolibacillus meyeri</name>
    <dbReference type="NCBI Taxonomy" id="1071052"/>
    <lineage>
        <taxon>Bacteria</taxon>
        <taxon>Bacillati</taxon>
        <taxon>Bacillota</taxon>
        <taxon>Bacilli</taxon>
        <taxon>Bacillales</taxon>
        <taxon>Caryophanaceae</taxon>
        <taxon>Metasolibacillus</taxon>
    </lineage>
</organism>
<protein>
    <submittedName>
        <fullName evidence="7">Oligopeptide ABC transporter substrate-binding protein</fullName>
    </submittedName>
</protein>
<feature type="region of interest" description="Disordered" evidence="4">
    <location>
        <begin position="28"/>
        <end position="56"/>
    </location>
</feature>
<evidence type="ECO:0000256" key="4">
    <source>
        <dbReference type="SAM" id="MobiDB-lite"/>
    </source>
</evidence>
<comment type="caution">
    <text evidence="7">The sequence shown here is derived from an EMBL/GenBank/DDBJ whole genome shotgun (WGS) entry which is preliminary data.</text>
</comment>
<proteinExistence type="inferred from homology"/>
<dbReference type="RefSeq" id="WP_326123291.1">
    <property type="nucleotide sequence ID" value="NZ_JARSFG010000014.1"/>
</dbReference>
<keyword evidence="8" id="KW-1185">Reference proteome</keyword>
<dbReference type="GO" id="GO:0015833">
    <property type="term" value="P:peptide transport"/>
    <property type="evidence" value="ECO:0007669"/>
    <property type="project" value="TreeGrafter"/>
</dbReference>
<name>A0AAW9NS71_9BACL</name>
<dbReference type="Gene3D" id="3.10.105.10">
    <property type="entry name" value="Dipeptide-binding Protein, Domain 3"/>
    <property type="match status" value="1"/>
</dbReference>
<dbReference type="CDD" id="cd08510">
    <property type="entry name" value="PBP2_Lactococcal_OppA_like"/>
    <property type="match status" value="1"/>
</dbReference>
<evidence type="ECO:0000259" key="6">
    <source>
        <dbReference type="Pfam" id="PF00496"/>
    </source>
</evidence>
<dbReference type="InterPro" id="IPR030678">
    <property type="entry name" value="Peptide/Ni-bd"/>
</dbReference>
<dbReference type="GO" id="GO:0042597">
    <property type="term" value="C:periplasmic space"/>
    <property type="evidence" value="ECO:0007669"/>
    <property type="project" value="UniProtKB-ARBA"/>
</dbReference>
<dbReference type="PANTHER" id="PTHR30290">
    <property type="entry name" value="PERIPLASMIC BINDING COMPONENT OF ABC TRANSPORTER"/>
    <property type="match status" value="1"/>
</dbReference>
<evidence type="ECO:0000256" key="1">
    <source>
        <dbReference type="ARBA" id="ARBA00005695"/>
    </source>
</evidence>
<evidence type="ECO:0000256" key="5">
    <source>
        <dbReference type="SAM" id="SignalP"/>
    </source>
</evidence>
<dbReference type="InterPro" id="IPR000914">
    <property type="entry name" value="SBP_5_dom"/>
</dbReference>
<sequence length="612" mass="67559">MKKQRWALLTMLFALMLVLAACGGDKKEDAGKGTDGGTTDGGTTTNEETNTEQEEDGFSISVENEGTAIEGGTLMVAMQKDEPFQGIFSYALYEDAYDADLMDFASNSIFKSDGDFLLTDEGIASFELTEGEPNIVTIKIREGVKWSDGEPLKIEDLMLPYNIIGHKDYTGVRYNSFFRNIVGAEEYHDGTADTISGLNKIDETTLELQIKEVSPGLFSGGDGILTYAEPSHILSDVPVAELVEHDAIRKNPVTLGAFVIDRVVPGESVQFKANENYWKGKPKLDGVIVKVVPSASIAKALEAGEYDVSLSFGSSKYVEIENLTNIDVLAVPELYYSYLGFKVGKWDTETKEVATDLENSKMGDVNLRQAMAYALNVEEVTEVFYDGLRERANAIVPPVFSSFHDASIEGYKYDPDKANQLLDDAGFVDVDGDGIREDKEGKPLEIKFATMSGDDVAEQISAFWLQNWKEIGLNVVYTDGRTIEFNSFYDKVEADDPNIDIFMAAWGVGTNPSPSGIYAHTAAYNFSRYTSENLQTVLSNIDSNKSFDATYRAEQFAAFEKEIAEVAPVVPMMYRLELTPVNKRVKNWSVEYGNTTITNLELVELVADAPVK</sequence>
<feature type="chain" id="PRO_5043846971" evidence="5">
    <location>
        <begin position="24"/>
        <end position="612"/>
    </location>
</feature>
<keyword evidence="3 5" id="KW-0732">Signal</keyword>
<reference evidence="7 8" key="1">
    <citation type="submission" date="2023-03" db="EMBL/GenBank/DDBJ databases">
        <title>Bacillus Genome Sequencing.</title>
        <authorList>
            <person name="Dunlap C."/>
        </authorList>
    </citation>
    <scope>NUCLEOTIDE SEQUENCE [LARGE SCALE GENOMIC DNA]</scope>
    <source>
        <strain evidence="7 8">B-59205</strain>
    </source>
</reference>
<accession>A0AAW9NS71</accession>
<dbReference type="Proteomes" id="UP001344888">
    <property type="component" value="Unassembled WGS sequence"/>
</dbReference>